<feature type="transmembrane region" description="Helical" evidence="2">
    <location>
        <begin position="66"/>
        <end position="87"/>
    </location>
</feature>
<evidence type="ECO:0000313" key="4">
    <source>
        <dbReference type="Proteomes" id="UP001612415"/>
    </source>
</evidence>
<evidence type="ECO:0000313" key="3">
    <source>
        <dbReference type="EMBL" id="MFI5677183.1"/>
    </source>
</evidence>
<keyword evidence="2" id="KW-0812">Transmembrane</keyword>
<feature type="region of interest" description="Disordered" evidence="1">
    <location>
        <begin position="1"/>
        <end position="59"/>
    </location>
</feature>
<keyword evidence="4" id="KW-1185">Reference proteome</keyword>
<dbReference type="Proteomes" id="UP001612415">
    <property type="component" value="Unassembled WGS sequence"/>
</dbReference>
<name>A0ABW7Y498_STRCE</name>
<gene>
    <name evidence="3" type="ORF">ACIA8P_21335</name>
</gene>
<keyword evidence="2" id="KW-0472">Membrane</keyword>
<evidence type="ECO:0008006" key="5">
    <source>
        <dbReference type="Google" id="ProtNLM"/>
    </source>
</evidence>
<protein>
    <recommendedName>
        <fullName evidence="5">Gram-positive cocci surface proteins LPxTG domain-containing protein</fullName>
    </recommendedName>
</protein>
<evidence type="ECO:0000256" key="2">
    <source>
        <dbReference type="SAM" id="Phobius"/>
    </source>
</evidence>
<evidence type="ECO:0000256" key="1">
    <source>
        <dbReference type="SAM" id="MobiDB-lite"/>
    </source>
</evidence>
<sequence length="93" mass="9446">MASEPAPDDEGTVGGDEEADGDLDGQPDDDATAVPEEPRETVLVPSAPPQGATRTAGRSAESRLEILPLGGGLILVGLGLGLAFLALRLRRAS</sequence>
<accession>A0ABW7Y498</accession>
<reference evidence="3 4" key="1">
    <citation type="submission" date="2024-10" db="EMBL/GenBank/DDBJ databases">
        <title>The Natural Products Discovery Center: Release of the First 8490 Sequenced Strains for Exploring Actinobacteria Biosynthetic Diversity.</title>
        <authorList>
            <person name="Kalkreuter E."/>
            <person name="Kautsar S.A."/>
            <person name="Yang D."/>
            <person name="Bader C.D."/>
            <person name="Teijaro C.N."/>
            <person name="Fluegel L."/>
            <person name="Davis C.M."/>
            <person name="Simpson J.R."/>
            <person name="Lauterbach L."/>
            <person name="Steele A.D."/>
            <person name="Gui C."/>
            <person name="Meng S."/>
            <person name="Li G."/>
            <person name="Viehrig K."/>
            <person name="Ye F."/>
            <person name="Su P."/>
            <person name="Kiefer A.F."/>
            <person name="Nichols A."/>
            <person name="Cepeda A.J."/>
            <person name="Yan W."/>
            <person name="Fan B."/>
            <person name="Jiang Y."/>
            <person name="Adhikari A."/>
            <person name="Zheng C.-J."/>
            <person name="Schuster L."/>
            <person name="Cowan T.M."/>
            <person name="Smanski M.J."/>
            <person name="Chevrette M.G."/>
            <person name="De Carvalho L.P.S."/>
            <person name="Shen B."/>
        </authorList>
    </citation>
    <scope>NUCLEOTIDE SEQUENCE [LARGE SCALE GENOMIC DNA]</scope>
    <source>
        <strain evidence="3 4">NPDC051599</strain>
    </source>
</reference>
<dbReference type="EMBL" id="JBITDC010000007">
    <property type="protein sequence ID" value="MFI5677183.1"/>
    <property type="molecule type" value="Genomic_DNA"/>
</dbReference>
<feature type="compositionally biased region" description="Acidic residues" evidence="1">
    <location>
        <begin position="1"/>
        <end position="31"/>
    </location>
</feature>
<keyword evidence="2" id="KW-1133">Transmembrane helix</keyword>
<comment type="caution">
    <text evidence="3">The sequence shown here is derived from an EMBL/GenBank/DDBJ whole genome shotgun (WGS) entry which is preliminary data.</text>
</comment>
<dbReference type="RefSeq" id="WP_398657841.1">
    <property type="nucleotide sequence ID" value="NZ_JBITDC010000007.1"/>
</dbReference>
<organism evidence="3 4">
    <name type="scientific">Streptomyces cellulosae</name>
    <dbReference type="NCBI Taxonomy" id="1968"/>
    <lineage>
        <taxon>Bacteria</taxon>
        <taxon>Bacillati</taxon>
        <taxon>Actinomycetota</taxon>
        <taxon>Actinomycetes</taxon>
        <taxon>Kitasatosporales</taxon>
        <taxon>Streptomycetaceae</taxon>
        <taxon>Streptomyces</taxon>
    </lineage>
</organism>
<proteinExistence type="predicted"/>